<proteinExistence type="predicted"/>
<reference evidence="1 2" key="1">
    <citation type="submission" date="2017-06" db="EMBL/GenBank/DDBJ databases">
        <title>Genome sequencing of cyanobaciteial culture collection at National Institute for Environmental Studies (NIES).</title>
        <authorList>
            <person name="Hirose Y."/>
            <person name="Shimura Y."/>
            <person name="Fujisawa T."/>
            <person name="Nakamura Y."/>
            <person name="Kawachi M."/>
        </authorList>
    </citation>
    <scope>NUCLEOTIDE SEQUENCE [LARGE SCALE GENOMIC DNA]</scope>
    <source>
        <strain evidence="1 2">NIES-2135</strain>
    </source>
</reference>
<accession>A0A1Z4JQK8</accession>
<protein>
    <submittedName>
        <fullName evidence="1">Uncharacterized protein</fullName>
    </submittedName>
</protein>
<dbReference type="EMBL" id="AP018203">
    <property type="protein sequence ID" value="BAY58943.1"/>
    <property type="molecule type" value="Genomic_DNA"/>
</dbReference>
<evidence type="ECO:0000313" key="2">
    <source>
        <dbReference type="Proteomes" id="UP000217895"/>
    </source>
</evidence>
<gene>
    <name evidence="1" type="ORF">NIES2135_58180</name>
</gene>
<keyword evidence="2" id="KW-1185">Reference proteome</keyword>
<organism evidence="1 2">
    <name type="scientific">Leptolyngbya boryana NIES-2135</name>
    <dbReference type="NCBI Taxonomy" id="1973484"/>
    <lineage>
        <taxon>Bacteria</taxon>
        <taxon>Bacillati</taxon>
        <taxon>Cyanobacteriota</taxon>
        <taxon>Cyanophyceae</taxon>
        <taxon>Leptolyngbyales</taxon>
        <taxon>Leptolyngbyaceae</taxon>
        <taxon>Leptolyngbya group</taxon>
        <taxon>Leptolyngbya</taxon>
    </lineage>
</organism>
<dbReference type="AlphaFoldDB" id="A0A1Z4JQK8"/>
<dbReference type="Proteomes" id="UP000217895">
    <property type="component" value="Chromosome"/>
</dbReference>
<sequence>MSVFRPIQLTLRWFHPKTLYIGLLLNSTGVPGKDEYHL</sequence>
<evidence type="ECO:0000313" key="1">
    <source>
        <dbReference type="EMBL" id="BAY58943.1"/>
    </source>
</evidence>
<name>A0A1Z4JQK8_LEPBY</name>